<dbReference type="Proteomes" id="UP000813444">
    <property type="component" value="Unassembled WGS sequence"/>
</dbReference>
<feature type="compositionally biased region" description="Basic and acidic residues" evidence="1">
    <location>
        <begin position="372"/>
        <end position="442"/>
    </location>
</feature>
<evidence type="ECO:0000313" key="2">
    <source>
        <dbReference type="EMBL" id="KAH7327760.1"/>
    </source>
</evidence>
<feature type="compositionally biased region" description="Basic and acidic residues" evidence="1">
    <location>
        <begin position="24"/>
        <end position="34"/>
    </location>
</feature>
<feature type="region of interest" description="Disordered" evidence="1">
    <location>
        <begin position="372"/>
        <end position="544"/>
    </location>
</feature>
<keyword evidence="3" id="KW-1185">Reference proteome</keyword>
<feature type="compositionally biased region" description="Basic residues" evidence="1">
    <location>
        <begin position="521"/>
        <end position="544"/>
    </location>
</feature>
<name>A0A8K0T2P1_9HYPO</name>
<sequence>MSLHSMQSIPVGGEALPECPADDLGPRRDPEREFGNSIIQGREKTPDAVYRLTERTEYVGKLSSEEERVLEKQWEESNEARCFMLIDPRRHGHLLRLWKLSVQKFNRSPLQFASPSFDIVYEGTGDNDGVWCENFCLALGKIMVHPVLMGKPNLVSFFISFAVALRTRRRRRCIVQMEESCLILIDLARRMSKDTWPEPVEQLLLSAEYKYKDRSFNSVVSALHSLATNTPWGTNRSDRREIAVGFEDLHRILAALEMELRVVTPTQYYNYEARLLQFDIRDPWRSSGERPFHDDRLRELHIHSWKFELRLGFHIRQTLLEEEQHEAEQAQDGAGSFAMVDEEFETAEMEVDNASDEHFAEAARVEAATLKAAREPPARDEAAEERAAKAAKEQADKEQAAKKRADEEKAAKVAKEQLAKEQAAKKRAAEERAAEAVKEQLAKKRAQAVVEKAAKEKAAKEQAPQAKASETADSSDGRTDNGIKTVDAGKSLTGGKDDQGLEEGEIEEGNEDIPDPPNKTQKQHHKLPKNKPRKLKGRGFIRSY</sequence>
<accession>A0A8K0T2P1</accession>
<feature type="region of interest" description="Disordered" evidence="1">
    <location>
        <begin position="1"/>
        <end position="34"/>
    </location>
</feature>
<dbReference type="AlphaFoldDB" id="A0A8K0T2P1"/>
<comment type="caution">
    <text evidence="2">The sequence shown here is derived from an EMBL/GenBank/DDBJ whole genome shotgun (WGS) entry which is preliminary data.</text>
</comment>
<feature type="compositionally biased region" description="Acidic residues" evidence="1">
    <location>
        <begin position="500"/>
        <end position="514"/>
    </location>
</feature>
<evidence type="ECO:0000256" key="1">
    <source>
        <dbReference type="SAM" id="MobiDB-lite"/>
    </source>
</evidence>
<organism evidence="2 3">
    <name type="scientific">Stachybotrys elegans</name>
    <dbReference type="NCBI Taxonomy" id="80388"/>
    <lineage>
        <taxon>Eukaryota</taxon>
        <taxon>Fungi</taxon>
        <taxon>Dikarya</taxon>
        <taxon>Ascomycota</taxon>
        <taxon>Pezizomycotina</taxon>
        <taxon>Sordariomycetes</taxon>
        <taxon>Hypocreomycetidae</taxon>
        <taxon>Hypocreales</taxon>
        <taxon>Stachybotryaceae</taxon>
        <taxon>Stachybotrys</taxon>
    </lineage>
</organism>
<proteinExistence type="predicted"/>
<reference evidence="2" key="1">
    <citation type="journal article" date="2021" name="Nat. Commun.">
        <title>Genetic determinants of endophytism in the Arabidopsis root mycobiome.</title>
        <authorList>
            <person name="Mesny F."/>
            <person name="Miyauchi S."/>
            <person name="Thiergart T."/>
            <person name="Pickel B."/>
            <person name="Atanasova L."/>
            <person name="Karlsson M."/>
            <person name="Huettel B."/>
            <person name="Barry K.W."/>
            <person name="Haridas S."/>
            <person name="Chen C."/>
            <person name="Bauer D."/>
            <person name="Andreopoulos W."/>
            <person name="Pangilinan J."/>
            <person name="LaButti K."/>
            <person name="Riley R."/>
            <person name="Lipzen A."/>
            <person name="Clum A."/>
            <person name="Drula E."/>
            <person name="Henrissat B."/>
            <person name="Kohler A."/>
            <person name="Grigoriev I.V."/>
            <person name="Martin F.M."/>
            <person name="Hacquard S."/>
        </authorList>
    </citation>
    <scope>NUCLEOTIDE SEQUENCE</scope>
    <source>
        <strain evidence="2">MPI-CAGE-CH-0235</strain>
    </source>
</reference>
<protein>
    <submittedName>
        <fullName evidence="2">Uncharacterized protein</fullName>
    </submittedName>
</protein>
<dbReference type="EMBL" id="JAGPNK010000001">
    <property type="protein sequence ID" value="KAH7327760.1"/>
    <property type="molecule type" value="Genomic_DNA"/>
</dbReference>
<evidence type="ECO:0000313" key="3">
    <source>
        <dbReference type="Proteomes" id="UP000813444"/>
    </source>
</evidence>
<gene>
    <name evidence="2" type="ORF">B0I35DRAFT_415663</name>
</gene>
<dbReference type="OrthoDB" id="5138175at2759"/>